<dbReference type="PANTHER" id="PTHR30399:SF1">
    <property type="entry name" value="UTP PYROPHOSPHATASE"/>
    <property type="match status" value="1"/>
</dbReference>
<name>A0A644Y5I2_9ZZZZ</name>
<dbReference type="InterPro" id="IPR002725">
    <property type="entry name" value="YgjP-like_metallopeptidase"/>
</dbReference>
<dbReference type="Pfam" id="PF01863">
    <property type="entry name" value="YgjP-like"/>
    <property type="match status" value="1"/>
</dbReference>
<dbReference type="CDD" id="cd07344">
    <property type="entry name" value="M48_yhfN_like"/>
    <property type="match status" value="1"/>
</dbReference>
<evidence type="ECO:0000313" key="2">
    <source>
        <dbReference type="EMBL" id="MPM23795.1"/>
    </source>
</evidence>
<sequence length="238" mass="28260">MEYSIELFGKMKTVDVIEKSVRRVRLKVFPSQEIKLTVPDGTPPDWVKNFLASKTKWIEEKLAAFEKTKAVEKEDHIQSGVSTRILGRQYIIQVIEANKKYVEITDSELLLYTPNKENQTDVDKQYKNWWQKTSKQYFIERLDNLYPIVQKHEIQRPDMKVAKMQTLWGSCSRKMNKINLNYYLLKAPPPCIEYVILHELTHFLYPRHDKNFLNFLSVHMPDWKERAKLLDNEIVLGI</sequence>
<gene>
    <name evidence="2" type="ORF">SDC9_70269</name>
</gene>
<accession>A0A644Y5I2</accession>
<dbReference type="PANTHER" id="PTHR30399">
    <property type="entry name" value="UNCHARACTERIZED PROTEIN YGJP"/>
    <property type="match status" value="1"/>
</dbReference>
<dbReference type="InterPro" id="IPR053136">
    <property type="entry name" value="UTP_pyrophosphatase-like"/>
</dbReference>
<feature type="domain" description="YgjP-like metallopeptidase" evidence="1">
    <location>
        <begin position="22"/>
        <end position="232"/>
    </location>
</feature>
<dbReference type="Gene3D" id="3.30.2010.10">
    <property type="entry name" value="Metalloproteases ('zincins'), catalytic domain"/>
    <property type="match status" value="1"/>
</dbReference>
<reference evidence="2" key="1">
    <citation type="submission" date="2019-08" db="EMBL/GenBank/DDBJ databases">
        <authorList>
            <person name="Kucharzyk K."/>
            <person name="Murdoch R.W."/>
            <person name="Higgins S."/>
            <person name="Loffler F."/>
        </authorList>
    </citation>
    <scope>NUCLEOTIDE SEQUENCE</scope>
</reference>
<organism evidence="2">
    <name type="scientific">bioreactor metagenome</name>
    <dbReference type="NCBI Taxonomy" id="1076179"/>
    <lineage>
        <taxon>unclassified sequences</taxon>
        <taxon>metagenomes</taxon>
        <taxon>ecological metagenomes</taxon>
    </lineage>
</organism>
<protein>
    <recommendedName>
        <fullName evidence="1">YgjP-like metallopeptidase domain-containing protein</fullName>
    </recommendedName>
</protein>
<dbReference type="EMBL" id="VSSQ01004114">
    <property type="protein sequence ID" value="MPM23795.1"/>
    <property type="molecule type" value="Genomic_DNA"/>
</dbReference>
<evidence type="ECO:0000259" key="1">
    <source>
        <dbReference type="Pfam" id="PF01863"/>
    </source>
</evidence>
<proteinExistence type="predicted"/>
<comment type="caution">
    <text evidence="2">The sequence shown here is derived from an EMBL/GenBank/DDBJ whole genome shotgun (WGS) entry which is preliminary data.</text>
</comment>
<dbReference type="AlphaFoldDB" id="A0A644Y5I2"/>